<evidence type="ECO:0000256" key="2">
    <source>
        <dbReference type="ARBA" id="ARBA00022448"/>
    </source>
</evidence>
<dbReference type="RefSeq" id="WP_085237286.1">
    <property type="nucleotide sequence ID" value="NZ_CP020773.1"/>
</dbReference>
<proteinExistence type="predicted"/>
<dbReference type="EMBL" id="CP020773">
    <property type="protein sequence ID" value="ARJ50808.1"/>
    <property type="molecule type" value="Genomic_DNA"/>
</dbReference>
<evidence type="ECO:0000256" key="5">
    <source>
        <dbReference type="ARBA" id="ARBA00022679"/>
    </source>
</evidence>
<dbReference type="PANTHER" id="PTHR33799:SF1">
    <property type="entry name" value="PTS SYSTEM MANNOSE-SPECIFIC EIIAB COMPONENT-RELATED"/>
    <property type="match status" value="1"/>
</dbReference>
<gene>
    <name evidence="9" type="ORF">B5P37_05480</name>
</gene>
<dbReference type="GO" id="GO:0005737">
    <property type="term" value="C:cytoplasm"/>
    <property type="evidence" value="ECO:0007669"/>
    <property type="project" value="UniProtKB-SubCell"/>
</dbReference>
<keyword evidence="5" id="KW-0808">Transferase</keyword>
<feature type="domain" description="PTS EIIA type-4" evidence="8">
    <location>
        <begin position="1"/>
        <end position="117"/>
    </location>
</feature>
<dbReference type="InterPro" id="IPR004701">
    <property type="entry name" value="PTS_EIIA_man-typ"/>
</dbReference>
<sequence>MEKLILVSHGTFCEGLKDSVEMILGPQEGLYTVALKPEMGPEDFEHAFDAWIDEGDEVTVFADLLGGTPANTVAKKIMNGEDLNLYVGMSLPMVISYINGKMIGEEPDYVQKAQEGVIHVNTMLTQDDDDDDE</sequence>
<dbReference type="PROSITE" id="PS51096">
    <property type="entry name" value="PTS_EIIA_TYPE_4"/>
    <property type="match status" value="1"/>
</dbReference>
<dbReference type="SUPFAM" id="SSF53062">
    <property type="entry name" value="PTS system fructose IIA component-like"/>
    <property type="match status" value="1"/>
</dbReference>
<dbReference type="Gene3D" id="3.40.50.510">
    <property type="entry name" value="Phosphotransferase system, mannose-type IIA component"/>
    <property type="match status" value="1"/>
</dbReference>
<evidence type="ECO:0000256" key="7">
    <source>
        <dbReference type="ARBA" id="ARBA00022777"/>
    </source>
</evidence>
<evidence type="ECO:0000259" key="8">
    <source>
        <dbReference type="PROSITE" id="PS51096"/>
    </source>
</evidence>
<keyword evidence="6" id="KW-0598">Phosphotransferase system</keyword>
<keyword evidence="7" id="KW-0418">Kinase</keyword>
<accession>A0AAC9WJA0</accession>
<dbReference type="InterPro" id="IPR033887">
    <property type="entry name" value="PTS_IIA_man"/>
</dbReference>
<evidence type="ECO:0000256" key="3">
    <source>
        <dbReference type="ARBA" id="ARBA00022490"/>
    </source>
</evidence>
<dbReference type="GO" id="GO:0016301">
    <property type="term" value="F:kinase activity"/>
    <property type="evidence" value="ECO:0007669"/>
    <property type="project" value="UniProtKB-KW"/>
</dbReference>
<dbReference type="Proteomes" id="UP000242864">
    <property type="component" value="Chromosome"/>
</dbReference>
<evidence type="ECO:0000313" key="9">
    <source>
        <dbReference type="EMBL" id="ARJ50808.1"/>
    </source>
</evidence>
<organism evidence="9 10">
    <name type="scientific">Staphylococcus lutrae</name>
    <dbReference type="NCBI Taxonomy" id="155085"/>
    <lineage>
        <taxon>Bacteria</taxon>
        <taxon>Bacillati</taxon>
        <taxon>Bacillota</taxon>
        <taxon>Bacilli</taxon>
        <taxon>Bacillales</taxon>
        <taxon>Staphylococcaceae</taxon>
        <taxon>Staphylococcus</taxon>
    </lineage>
</organism>
<dbReference type="InterPro" id="IPR036662">
    <property type="entry name" value="PTS_EIIA_man-typ_sf"/>
</dbReference>
<evidence type="ECO:0000256" key="6">
    <source>
        <dbReference type="ARBA" id="ARBA00022683"/>
    </source>
</evidence>
<evidence type="ECO:0000313" key="10">
    <source>
        <dbReference type="Proteomes" id="UP000242864"/>
    </source>
</evidence>
<dbReference type="CDD" id="cd00006">
    <property type="entry name" value="PTS_IIA_man"/>
    <property type="match status" value="1"/>
</dbReference>
<dbReference type="InterPro" id="IPR051471">
    <property type="entry name" value="Bacterial_PTS_sugar_comp"/>
</dbReference>
<protein>
    <submittedName>
        <fullName evidence="9">PTS fructose transporter subunit IIA</fullName>
    </submittedName>
</protein>
<keyword evidence="3" id="KW-0963">Cytoplasm</keyword>
<dbReference type="GO" id="GO:0016020">
    <property type="term" value="C:membrane"/>
    <property type="evidence" value="ECO:0007669"/>
    <property type="project" value="InterPro"/>
</dbReference>
<keyword evidence="4" id="KW-0762">Sugar transport</keyword>
<dbReference type="Pfam" id="PF03610">
    <property type="entry name" value="EIIA-man"/>
    <property type="match status" value="1"/>
</dbReference>
<dbReference type="KEGG" id="slz:B5P37_05480"/>
<keyword evidence="2" id="KW-0813">Transport</keyword>
<name>A0AAC9WJA0_9STAP</name>
<evidence type="ECO:0000256" key="4">
    <source>
        <dbReference type="ARBA" id="ARBA00022597"/>
    </source>
</evidence>
<reference evidence="9 10" key="1">
    <citation type="submission" date="2017-04" db="EMBL/GenBank/DDBJ databases">
        <authorList>
            <person name="Veseli I.A."/>
            <person name="Tang C."/>
            <person name="Pombert J.-F."/>
        </authorList>
    </citation>
    <scope>NUCLEOTIDE SEQUENCE [LARGE SCALE GENOMIC DNA]</scope>
    <source>
        <strain evidence="9 10">ATCC 700373</strain>
    </source>
</reference>
<keyword evidence="10" id="KW-1185">Reference proteome</keyword>
<dbReference type="AlphaFoldDB" id="A0AAC9WJA0"/>
<evidence type="ECO:0000256" key="1">
    <source>
        <dbReference type="ARBA" id="ARBA00004496"/>
    </source>
</evidence>
<dbReference type="PANTHER" id="PTHR33799">
    <property type="entry name" value="PTS PERMEASE-RELATED-RELATED"/>
    <property type="match status" value="1"/>
</dbReference>
<dbReference type="GO" id="GO:0009401">
    <property type="term" value="P:phosphoenolpyruvate-dependent sugar phosphotransferase system"/>
    <property type="evidence" value="ECO:0007669"/>
    <property type="project" value="UniProtKB-KW"/>
</dbReference>
<comment type="subcellular location">
    <subcellularLocation>
        <location evidence="1">Cytoplasm</location>
    </subcellularLocation>
</comment>